<keyword evidence="5 10" id="KW-0949">S-adenosyl-L-methionine</keyword>
<keyword evidence="7 10" id="KW-0506">mRNA capping</keyword>
<dbReference type="SUPFAM" id="SSF53335">
    <property type="entry name" value="S-adenosyl-L-methionine-dependent methyltransferases"/>
    <property type="match status" value="1"/>
</dbReference>
<dbReference type="PROSITE" id="PS51562">
    <property type="entry name" value="RNA_CAP0_MT"/>
    <property type="match status" value="1"/>
</dbReference>
<keyword evidence="16" id="KW-1185">Reference proteome</keyword>
<dbReference type="PANTHER" id="PTHR12189">
    <property type="entry name" value="MRNA GUANINE-7- METHYLTRANSFERASE"/>
    <property type="match status" value="1"/>
</dbReference>
<comment type="similarity">
    <text evidence="10">Belongs to the class I-like SAM-binding methyltransferase superfamily. mRNA cap 0 methyltransferase family.</text>
</comment>
<keyword evidence="2 10" id="KW-0489">Methyltransferase</keyword>
<evidence type="ECO:0000256" key="5">
    <source>
        <dbReference type="ARBA" id="ARBA00022691"/>
    </source>
</evidence>
<feature type="site" description="mRNA cap binding" evidence="12">
    <location>
        <position position="157"/>
    </location>
</feature>
<dbReference type="InterPro" id="IPR004971">
    <property type="entry name" value="mRNA_G-N7_MeTrfase_dom"/>
</dbReference>
<evidence type="ECO:0000256" key="10">
    <source>
        <dbReference type="PIRNR" id="PIRNR028762"/>
    </source>
</evidence>
<feature type="binding site" evidence="12">
    <location>
        <begin position="123"/>
        <end position="124"/>
    </location>
    <ligand>
        <name>mRNA</name>
        <dbReference type="ChEBI" id="CHEBI:33699"/>
    </ligand>
</feature>
<dbReference type="Gene3D" id="3.40.50.150">
    <property type="entry name" value="Vaccinia Virus protein VP39"/>
    <property type="match status" value="1"/>
</dbReference>
<sequence>MSELSQGYQPTSSRLEDSSSSGDEDTDMHESEQYQQYGNQTRQEDLKQLDTGELEQPRGSAAPTQQLEDDNDLEWREETEEHSETRQQQDGNMKVVASHYNELKEAGRKERFKSRIFHMRNFNNWIKSQLISEYLKRIQENQRMGEPMRVLDMCCGKGGDLLKWEKAMITYLICTDIAEVSVEQCKKRYEDICRRAEKSKFPHKFEAEFFACDSTLVRLRERFKDPSLKLNLVSCQFAFHYSFESLTQAECMVRNAAECLQPGGFFIATMPDAYELMKRLRASSDGRSFGNEVYNIEFVCDTNPPPLFGAKYQFHLEGVVDCPEFLVHFPTLVKLCRKYGLKLDRKTTFADYYKENIEKGRGLLQRMNCLDTVYANRVGNDEQYAHLKRYMKGNSGRPYGSLTKCEWEAATIYLVCAFRKCKNTWDAQGKPVFEFDD</sequence>
<evidence type="ECO:0000256" key="13">
    <source>
        <dbReference type="SAM" id="MobiDB-lite"/>
    </source>
</evidence>
<keyword evidence="3 10" id="KW-0507">mRNA processing</keyword>
<dbReference type="CDD" id="cd02440">
    <property type="entry name" value="AdoMet_MTases"/>
    <property type="match status" value="1"/>
</dbReference>
<evidence type="ECO:0000313" key="15">
    <source>
        <dbReference type="EMBL" id="KNC26203.1"/>
    </source>
</evidence>
<dbReference type="Proteomes" id="UP000037069">
    <property type="component" value="Unassembled WGS sequence"/>
</dbReference>
<keyword evidence="8 10" id="KW-0539">Nucleus</keyword>
<dbReference type="PANTHER" id="PTHR12189:SF2">
    <property type="entry name" value="MRNA CAP GUANINE-N7 METHYLTRANSFERASE"/>
    <property type="match status" value="1"/>
</dbReference>
<proteinExistence type="inferred from homology"/>
<reference evidence="15 16" key="1">
    <citation type="journal article" date="2015" name="Nat. Commun.">
        <title>Lucilia cuprina genome unlocks parasitic fly biology to underpin future interventions.</title>
        <authorList>
            <person name="Anstead C.A."/>
            <person name="Korhonen P.K."/>
            <person name="Young N.D."/>
            <person name="Hall R.S."/>
            <person name="Jex A.R."/>
            <person name="Murali S.C."/>
            <person name="Hughes D.S."/>
            <person name="Lee S.F."/>
            <person name="Perry T."/>
            <person name="Stroehlein A.J."/>
            <person name="Ansell B.R."/>
            <person name="Breugelmans B."/>
            <person name="Hofmann A."/>
            <person name="Qu J."/>
            <person name="Dugan S."/>
            <person name="Lee S.L."/>
            <person name="Chao H."/>
            <person name="Dinh H."/>
            <person name="Han Y."/>
            <person name="Doddapaneni H.V."/>
            <person name="Worley K.C."/>
            <person name="Muzny D.M."/>
            <person name="Ioannidis P."/>
            <person name="Waterhouse R.M."/>
            <person name="Zdobnov E.M."/>
            <person name="James P.J."/>
            <person name="Bagnall N.H."/>
            <person name="Kotze A.C."/>
            <person name="Gibbs R.A."/>
            <person name="Richards S."/>
            <person name="Batterham P."/>
            <person name="Gasser R.B."/>
        </authorList>
    </citation>
    <scope>NUCLEOTIDE SEQUENCE [LARGE SCALE GENOMIC DNA]</scope>
    <source>
        <strain evidence="15 16">LS</strain>
        <tissue evidence="15">Full body</tissue>
    </source>
</reference>
<dbReference type="OrthoDB" id="10248867at2759"/>
<evidence type="ECO:0000256" key="9">
    <source>
        <dbReference type="ARBA" id="ARBA00044712"/>
    </source>
</evidence>
<evidence type="ECO:0000256" key="1">
    <source>
        <dbReference type="ARBA" id="ARBA00004123"/>
    </source>
</evidence>
<comment type="subcellular location">
    <subcellularLocation>
        <location evidence="1 10">Nucleus</location>
    </subcellularLocation>
</comment>
<dbReference type="OMA" id="LITGDCF"/>
<dbReference type="EC" id="2.1.1.56" evidence="10"/>
<keyword evidence="4 10" id="KW-0808">Transferase</keyword>
<comment type="catalytic activity">
    <reaction evidence="9">
        <text>a 5'-end (5'-triphosphoguanosine)-ribonucleoside in mRNA + S-adenosyl-L-methionine = a 5'-end (N(7)-methyl 5'-triphosphoguanosine)-ribonucleoside in mRNA + S-adenosyl-L-homocysteine</text>
        <dbReference type="Rhea" id="RHEA:67008"/>
        <dbReference type="Rhea" id="RHEA-COMP:17166"/>
        <dbReference type="Rhea" id="RHEA-COMP:17167"/>
        <dbReference type="ChEBI" id="CHEBI:57856"/>
        <dbReference type="ChEBI" id="CHEBI:59789"/>
        <dbReference type="ChEBI" id="CHEBI:156461"/>
        <dbReference type="ChEBI" id="CHEBI:167617"/>
        <dbReference type="EC" id="2.1.1.56"/>
    </reaction>
</comment>
<gene>
    <name evidence="15" type="ORF">FF38_05380</name>
</gene>
<feature type="site" description="mRNA cap binding" evidence="12">
    <location>
        <position position="163"/>
    </location>
</feature>
<feature type="binding site" evidence="11">
    <location>
        <position position="154"/>
    </location>
    <ligand>
        <name>S-adenosyl-L-methionine</name>
        <dbReference type="ChEBI" id="CHEBI:59789"/>
    </ligand>
</feature>
<dbReference type="AlphaFoldDB" id="A0A0L0C1H0"/>
<dbReference type="GO" id="GO:0004482">
    <property type="term" value="F:mRNA 5'-cap (guanine-N7-)-methyltransferase activity"/>
    <property type="evidence" value="ECO:0007669"/>
    <property type="project" value="UniProtKB-EC"/>
</dbReference>
<name>A0A0L0C1H0_LUCCU</name>
<comment type="caution">
    <text evidence="15">The sequence shown here is derived from an EMBL/GenBank/DDBJ whole genome shotgun (WGS) entry which is preliminary data.</text>
</comment>
<evidence type="ECO:0000256" key="11">
    <source>
        <dbReference type="PIRSR" id="PIRSR028762-1"/>
    </source>
</evidence>
<dbReference type="InterPro" id="IPR039753">
    <property type="entry name" value="RG7MT1"/>
</dbReference>
<feature type="site" description="mRNA cap binding" evidence="12">
    <location>
        <position position="324"/>
    </location>
</feature>
<evidence type="ECO:0000256" key="6">
    <source>
        <dbReference type="ARBA" id="ARBA00022884"/>
    </source>
</evidence>
<keyword evidence="6 10" id="KW-0694">RNA-binding</keyword>
<feature type="compositionally biased region" description="Polar residues" evidence="13">
    <location>
        <begin position="1"/>
        <end position="10"/>
    </location>
</feature>
<evidence type="ECO:0000256" key="12">
    <source>
        <dbReference type="PIRSR" id="PIRSR028762-2"/>
    </source>
</evidence>
<feature type="binding site" evidence="11">
    <location>
        <position position="127"/>
    </location>
    <ligand>
        <name>S-adenosyl-L-methionine</name>
        <dbReference type="ChEBI" id="CHEBI:59789"/>
    </ligand>
</feature>
<evidence type="ECO:0000259" key="14">
    <source>
        <dbReference type="PROSITE" id="PS51562"/>
    </source>
</evidence>
<organism evidence="15 16">
    <name type="scientific">Lucilia cuprina</name>
    <name type="common">Green bottle fly</name>
    <name type="synonym">Australian sheep blowfly</name>
    <dbReference type="NCBI Taxonomy" id="7375"/>
    <lineage>
        <taxon>Eukaryota</taxon>
        <taxon>Metazoa</taxon>
        <taxon>Ecdysozoa</taxon>
        <taxon>Arthropoda</taxon>
        <taxon>Hexapoda</taxon>
        <taxon>Insecta</taxon>
        <taxon>Pterygota</taxon>
        <taxon>Neoptera</taxon>
        <taxon>Endopterygota</taxon>
        <taxon>Diptera</taxon>
        <taxon>Brachycera</taxon>
        <taxon>Muscomorpha</taxon>
        <taxon>Oestroidea</taxon>
        <taxon>Calliphoridae</taxon>
        <taxon>Luciliinae</taxon>
        <taxon>Lucilia</taxon>
    </lineage>
</organism>
<evidence type="ECO:0000256" key="2">
    <source>
        <dbReference type="ARBA" id="ARBA00022603"/>
    </source>
</evidence>
<feature type="binding site" evidence="11">
    <location>
        <position position="213"/>
    </location>
    <ligand>
        <name>S-adenosyl-L-methionine</name>
        <dbReference type="ChEBI" id="CHEBI:59789"/>
    </ligand>
</feature>
<feature type="site" description="mRNA cap binding" evidence="12">
    <location>
        <position position="188"/>
    </location>
</feature>
<feature type="site" description="mRNA cap binding" evidence="12">
    <location>
        <position position="240"/>
    </location>
</feature>
<dbReference type="FunFam" id="3.40.50.150:FF:000093">
    <property type="entry name" value="mRNA cap guanine-N7 methyltransferase"/>
    <property type="match status" value="1"/>
</dbReference>
<dbReference type="InterPro" id="IPR016899">
    <property type="entry name" value="mRNA_G-N7_MeTrfase_euk"/>
</dbReference>
<dbReference type="GO" id="GO:0003723">
    <property type="term" value="F:RNA binding"/>
    <property type="evidence" value="ECO:0007669"/>
    <property type="project" value="UniProtKB-KW"/>
</dbReference>
<feature type="domain" description="MRNA cap 0 methyltransferase" evidence="14">
    <location>
        <begin position="114"/>
        <end position="421"/>
    </location>
</feature>
<evidence type="ECO:0000256" key="7">
    <source>
        <dbReference type="ARBA" id="ARBA00023042"/>
    </source>
</evidence>
<evidence type="ECO:0000256" key="4">
    <source>
        <dbReference type="ARBA" id="ARBA00022679"/>
    </source>
</evidence>
<feature type="region of interest" description="Disordered" evidence="13">
    <location>
        <begin position="1"/>
        <end position="92"/>
    </location>
</feature>
<accession>A0A0L0C1H0</accession>
<evidence type="ECO:0000256" key="3">
    <source>
        <dbReference type="ARBA" id="ARBA00022664"/>
    </source>
</evidence>
<feature type="site" description="mRNA cap binding" evidence="12">
    <location>
        <position position="413"/>
    </location>
</feature>
<evidence type="ECO:0000313" key="16">
    <source>
        <dbReference type="Proteomes" id="UP000037069"/>
    </source>
</evidence>
<feature type="compositionally biased region" description="Acidic residues" evidence="13">
    <location>
        <begin position="67"/>
        <end position="81"/>
    </location>
</feature>
<dbReference type="PIRSF" id="PIRSF028762">
    <property type="entry name" value="ABD1"/>
    <property type="match status" value="1"/>
</dbReference>
<dbReference type="Pfam" id="PF03291">
    <property type="entry name" value="mRNA_G-N7_MeTrfase"/>
    <property type="match status" value="1"/>
</dbReference>
<feature type="binding site" evidence="11">
    <location>
        <position position="236"/>
    </location>
    <ligand>
        <name>S-adenosyl-L-methionine</name>
        <dbReference type="ChEBI" id="CHEBI:59789"/>
    </ligand>
</feature>
<dbReference type="EMBL" id="JRES01001003">
    <property type="protein sequence ID" value="KNC26203.1"/>
    <property type="molecule type" value="Genomic_DNA"/>
</dbReference>
<feature type="binding site" evidence="11">
    <location>
        <position position="241"/>
    </location>
    <ligand>
        <name>S-adenosyl-L-methionine</name>
        <dbReference type="ChEBI" id="CHEBI:59789"/>
    </ligand>
</feature>
<evidence type="ECO:0000256" key="8">
    <source>
        <dbReference type="ARBA" id="ARBA00023242"/>
    </source>
</evidence>
<protein>
    <recommendedName>
        <fullName evidence="10">mRNA cap guanine-N(7) methyltransferase</fullName>
        <ecNumber evidence="10">2.1.1.56</ecNumber>
    </recommendedName>
    <alternativeName>
        <fullName evidence="10">mRNA (guanine-N(7))-methyltransferase</fullName>
    </alternativeName>
    <alternativeName>
        <fullName evidence="10">mRNA cap methyltransferase</fullName>
    </alternativeName>
</protein>
<dbReference type="InterPro" id="IPR029063">
    <property type="entry name" value="SAM-dependent_MTases_sf"/>
</dbReference>
<dbReference type="GO" id="GO:0005634">
    <property type="term" value="C:nucleus"/>
    <property type="evidence" value="ECO:0007669"/>
    <property type="project" value="UniProtKB-SubCell"/>
</dbReference>
<dbReference type="STRING" id="7375.A0A0L0C1H0"/>
<feature type="binding site" evidence="11">
    <location>
        <position position="176"/>
    </location>
    <ligand>
        <name>S-adenosyl-L-methionine</name>
        <dbReference type="ChEBI" id="CHEBI:59789"/>
    </ligand>
</feature>